<dbReference type="Proteomes" id="UP000595917">
    <property type="component" value="Chromosome"/>
</dbReference>
<dbReference type="RefSeq" id="WP_215627802.1">
    <property type="nucleotide sequence ID" value="NZ_CP067089.2"/>
</dbReference>
<dbReference type="InterPro" id="IPR003495">
    <property type="entry name" value="CobW/HypB/UreG_nucleotide-bd"/>
</dbReference>
<evidence type="ECO:0000259" key="1">
    <source>
        <dbReference type="Pfam" id="PF02492"/>
    </source>
</evidence>
<dbReference type="InterPro" id="IPR051316">
    <property type="entry name" value="Zinc-reg_GTPase_activator"/>
</dbReference>
<accession>A0A7T7XQF6</accession>
<dbReference type="SUPFAM" id="SSF52540">
    <property type="entry name" value="P-loop containing nucleoside triphosphate hydrolases"/>
    <property type="match status" value="1"/>
</dbReference>
<organism evidence="2 3">
    <name type="scientific">Breznakiella homolactica</name>
    <dbReference type="NCBI Taxonomy" id="2798577"/>
    <lineage>
        <taxon>Bacteria</taxon>
        <taxon>Pseudomonadati</taxon>
        <taxon>Spirochaetota</taxon>
        <taxon>Spirochaetia</taxon>
        <taxon>Spirochaetales</taxon>
        <taxon>Breznakiellaceae</taxon>
        <taxon>Breznakiella</taxon>
    </lineage>
</organism>
<gene>
    <name evidence="2" type="ORF">JFL75_06180</name>
</gene>
<dbReference type="GO" id="GO:0005737">
    <property type="term" value="C:cytoplasm"/>
    <property type="evidence" value="ECO:0007669"/>
    <property type="project" value="TreeGrafter"/>
</dbReference>
<dbReference type="KEGG" id="bhc:JFL75_06180"/>
<dbReference type="PANTHER" id="PTHR13748:SF62">
    <property type="entry name" value="COBW DOMAIN-CONTAINING PROTEIN"/>
    <property type="match status" value="1"/>
</dbReference>
<proteinExistence type="predicted"/>
<dbReference type="InterPro" id="IPR027417">
    <property type="entry name" value="P-loop_NTPase"/>
</dbReference>
<dbReference type="PANTHER" id="PTHR13748">
    <property type="entry name" value="COBW-RELATED"/>
    <property type="match status" value="1"/>
</dbReference>
<dbReference type="Pfam" id="PF02492">
    <property type="entry name" value="cobW"/>
    <property type="match status" value="1"/>
</dbReference>
<dbReference type="Gene3D" id="3.40.50.300">
    <property type="entry name" value="P-loop containing nucleotide triphosphate hydrolases"/>
    <property type="match status" value="1"/>
</dbReference>
<dbReference type="AlphaFoldDB" id="A0A7T7XQF6"/>
<sequence>MPKPAQIVLVSGLTGSGKTTILGDIMRTLPGKKSIIRIDEWGRLSVHPMGIKLLDDSDSTELYGGRGLSASLIPMILKDLNSLIGIGTEYIFVETSGLIKPATLDPLIRAAEETNSEALRYLGMICLIDATDFPDQPSNNIHLYEKAAYADCFIISKADSVPKRTLAAINTELKRFRPCAAILVRSRKGLSGSAILDGLDTSTCSVSAAVPRGVKNHNVPQLCTLLPEAPVRRGDLETFLHAITPRAFRINGFLHVQGSQPWVNIDMVEDSISLESVPEHAARSMCLGLTFMWKNPSVTDTELVRDWVSATGVKGSVVM</sequence>
<reference evidence="2" key="1">
    <citation type="submission" date="2021-01" db="EMBL/GenBank/DDBJ databases">
        <title>Description of Breznakiella homolactica.</title>
        <authorList>
            <person name="Song Y."/>
            <person name="Brune A."/>
        </authorList>
    </citation>
    <scope>NUCLEOTIDE SEQUENCE</scope>
    <source>
        <strain evidence="2">RmG30</strain>
    </source>
</reference>
<evidence type="ECO:0000313" key="3">
    <source>
        <dbReference type="Proteomes" id="UP000595917"/>
    </source>
</evidence>
<name>A0A7T7XQF6_9SPIR</name>
<feature type="domain" description="CobW/HypB/UreG nucleotide-binding" evidence="1">
    <location>
        <begin position="7"/>
        <end position="182"/>
    </location>
</feature>
<dbReference type="EMBL" id="CP067089">
    <property type="protein sequence ID" value="QQO10498.1"/>
    <property type="molecule type" value="Genomic_DNA"/>
</dbReference>
<evidence type="ECO:0000313" key="2">
    <source>
        <dbReference type="EMBL" id="QQO10498.1"/>
    </source>
</evidence>
<protein>
    <recommendedName>
        <fullName evidence="1">CobW/HypB/UreG nucleotide-binding domain-containing protein</fullName>
    </recommendedName>
</protein>
<keyword evidence="3" id="KW-1185">Reference proteome</keyword>